<feature type="region of interest" description="Disordered" evidence="1">
    <location>
        <begin position="2163"/>
        <end position="2182"/>
    </location>
</feature>
<dbReference type="Gene3D" id="2.180.10.10">
    <property type="entry name" value="RHS repeat-associated core"/>
    <property type="match status" value="1"/>
</dbReference>
<dbReference type="InterPro" id="IPR006530">
    <property type="entry name" value="YD"/>
</dbReference>
<dbReference type="SUPFAM" id="SSF51294">
    <property type="entry name" value="Hedgehog/intein (Hint) domain"/>
    <property type="match status" value="1"/>
</dbReference>
<feature type="signal peptide" evidence="2">
    <location>
        <begin position="1"/>
        <end position="31"/>
    </location>
</feature>
<dbReference type="InterPro" id="IPR022385">
    <property type="entry name" value="Rhs_assc_core"/>
</dbReference>
<dbReference type="KEGG" id="kcm:ABWK59_23950"/>
<dbReference type="NCBIfam" id="TIGR01443">
    <property type="entry name" value="intein_Cterm"/>
    <property type="match status" value="1"/>
</dbReference>
<feature type="compositionally biased region" description="Low complexity" evidence="1">
    <location>
        <begin position="2171"/>
        <end position="2182"/>
    </location>
</feature>
<dbReference type="InterPro" id="IPR030934">
    <property type="entry name" value="Intein_C"/>
</dbReference>
<protein>
    <submittedName>
        <fullName evidence="3">Polymorphic toxin-type HINT domain-containing protein</fullName>
    </submittedName>
</protein>
<proteinExistence type="predicted"/>
<dbReference type="CDD" id="cd00081">
    <property type="entry name" value="Hint"/>
    <property type="match status" value="1"/>
</dbReference>
<name>A0AAU8K0X2_9ACTN</name>
<evidence type="ECO:0000256" key="2">
    <source>
        <dbReference type="SAM" id="SignalP"/>
    </source>
</evidence>
<feature type="chain" id="PRO_5043482115" evidence="2">
    <location>
        <begin position="32"/>
        <end position="2422"/>
    </location>
</feature>
<dbReference type="NCBIfam" id="TIGR03696">
    <property type="entry name" value="Rhs_assc_core"/>
    <property type="match status" value="1"/>
</dbReference>
<dbReference type="Pfam" id="PF05593">
    <property type="entry name" value="RHS_repeat"/>
    <property type="match status" value="1"/>
</dbReference>
<dbReference type="PROSITE" id="PS50818">
    <property type="entry name" value="INTEIN_C_TER"/>
    <property type="match status" value="1"/>
</dbReference>
<feature type="region of interest" description="Disordered" evidence="1">
    <location>
        <begin position="1955"/>
        <end position="1982"/>
    </location>
</feature>
<dbReference type="InterPro" id="IPR036844">
    <property type="entry name" value="Hint_dom_sf"/>
</dbReference>
<feature type="compositionally biased region" description="Polar residues" evidence="1">
    <location>
        <begin position="1848"/>
        <end position="1861"/>
    </location>
</feature>
<dbReference type="PANTHER" id="PTHR32305">
    <property type="match status" value="1"/>
</dbReference>
<feature type="region of interest" description="Disordered" evidence="1">
    <location>
        <begin position="33"/>
        <end position="85"/>
    </location>
</feature>
<feature type="region of interest" description="Disordered" evidence="1">
    <location>
        <begin position="1696"/>
        <end position="1757"/>
    </location>
</feature>
<dbReference type="Pfam" id="PF07591">
    <property type="entry name" value="PT-HINT"/>
    <property type="match status" value="1"/>
</dbReference>
<feature type="compositionally biased region" description="Polar residues" evidence="1">
    <location>
        <begin position="1722"/>
        <end position="1734"/>
    </location>
</feature>
<dbReference type="PANTHER" id="PTHR32305:SF17">
    <property type="entry name" value="TRNA NUCLEASE WAPA"/>
    <property type="match status" value="1"/>
</dbReference>
<feature type="region of interest" description="Disordered" evidence="1">
    <location>
        <begin position="2102"/>
        <end position="2133"/>
    </location>
</feature>
<organism evidence="3">
    <name type="scientific">Kitasatospora camelliae</name>
    <dbReference type="NCBI Taxonomy" id="3156397"/>
    <lineage>
        <taxon>Bacteria</taxon>
        <taxon>Bacillati</taxon>
        <taxon>Actinomycetota</taxon>
        <taxon>Actinomycetes</taxon>
        <taxon>Kitasatosporales</taxon>
        <taxon>Streptomycetaceae</taxon>
        <taxon>Kitasatospora</taxon>
    </lineage>
</organism>
<evidence type="ECO:0000256" key="1">
    <source>
        <dbReference type="SAM" id="MobiDB-lite"/>
    </source>
</evidence>
<feature type="compositionally biased region" description="Low complexity" evidence="1">
    <location>
        <begin position="1740"/>
        <end position="1756"/>
    </location>
</feature>
<reference evidence="3" key="1">
    <citation type="submission" date="2024-06" db="EMBL/GenBank/DDBJ databases">
        <title>The genome sequences of Kitasatospora sp. strain HUAS MG31.</title>
        <authorList>
            <person name="Mo P."/>
        </authorList>
    </citation>
    <scope>NUCLEOTIDE SEQUENCE</scope>
    <source>
        <strain evidence="3">HUAS MG31</strain>
    </source>
</reference>
<dbReference type="EMBL" id="CP159872">
    <property type="protein sequence ID" value="XCM81733.1"/>
    <property type="molecule type" value="Genomic_DNA"/>
</dbReference>
<dbReference type="NCBIfam" id="TIGR01643">
    <property type="entry name" value="YD_repeat_2x"/>
    <property type="match status" value="1"/>
</dbReference>
<evidence type="ECO:0000313" key="3">
    <source>
        <dbReference type="EMBL" id="XCM81733.1"/>
    </source>
</evidence>
<sequence length="2422" mass="254423">MARPGARRSRIAAACALAVLMSVVTIPSAEAVAKAAKPPKVWVPPNTPLPGSDPVKGGDARTNPKPAPTGKAWTPPADAATPSGSATALAGGALAAPAARDAADAPAAQAGTLPVWVTRTQEAKPRKQFAPLAPAKGGEAKVKVDVADPAKTRSAGVNGALVALTDTGEGAPAGKVRVGLDPSSWAKAAGANWADRARVVQLPGCALTTPGAAGCTTRTPVAAQRDADGRLVAEVELPAAAGAAKSQAPSAFAAPQAAAGQSVALAVEAGPSGSSGDFAASPLTPSASWQAGANAANFTYGYTVELPSALGGAAPSISLGYDSSAVDGRTASTNAQPSWIGDGWEWHPGSISRGYKSCKDAGVENSGDQCWGGDLLSLSLAGHAGQLVRDDNSCVWHLQGEDGTKVERLTNQNNGAWAGEAWRVTTVDGTQFYFGAGRLPGGDGTDPAANSVSTVPVHWPGGQDKCLGTGSPATGSWSQMGWQWSLDYVVDPHQNLITYRYAQEDNFYERGGGQNNGKGTRAVYNRGSYPVWIGYGQRLPDQVAAKGAAKPAAQVWFRTTERCTPSGAITCDPAQRTKENAKSWPDTPVDQNCPATGECTVVSPTFWTTKRLTRIDTEVLDGTQYRTVDSFALNQSFQDPGDGTSPALWLDSVQRTGSNGKPTPVTLPAVGFAPLQIANRVDGDVRRPDGTVASAPLYNRPRIQTITTETGGRINVVYKPAECSRLKGTMPSSEDGNTMACMPVKWYLPGQSAPDPVNDWFNKILVQSVTQQDMVAGQVTTVTDYEYGGGAAWHRNDSELADPKTRTWDQFRGYATVTTRSGSGNAGEAPRTQSVSTFLRGMDGDVLANGSKRSVSVPDVQGGTITDENVLSGYIRQTLTYDRDGGNVVSDVVSDPWQGAVTATRAQSGEMPAITARAVNTGKVTTRSKLADGTWRTAERTSQYDGTLASRPAVVDDKADLAHPEQRLCTTFEYATGPNGALTQLASRTLVLSGACGQSPTGVNTVADTRAYYDGLPLGQSGAKSEQTATEVLERYDTNGQAVYRTTAKAAFDDYGRVTSTTDPTRKDAGHANGAVTKTEYFPATGSLPTQITHTNPLGWQTVTTLDVGRATPVKAKDENGRISEQDHDALGRLVAVWQPGSDRSAKAPADRVFSYAMNGTNAPSTTLSQALMGDGKTYTSSFTIYDGLGRIRQTQASTPSGAFGRMITDALFDSHGYQVKTSSAYYNDQAAPAGALFVPGGGATPDNKIPAQSVSVFDGLGRVTASVFQSYGIEQWRSRTEYPGVDETRSIPPSGGYASATVTDGRGQTVALRQYKTNQPTGAYDESTYGYNAQGKELWRKDAAGNQWTFEYDLLGRSVKSTDPDSGTSRTVYDDTRNLATATDARGKSATTVTDLLGRPIASYEGTAVDPAKQVGAFVYDTKALGKPTSTTRYVGGAGGSAYVSEITGYDSGYRELGSKVTIPATAEGKLGGVYETVNTYDAYGRLATTKLPAVAGMAAETLTFGTDILGNPSSLSSSIGFTNTTYVADLRYDPYGRTIRTTVGVSGAQIVSTTDYDLPTGRVVRSILDKQNAPTASVDVNDYTYNQLGQVTSVRDAQDGLVADLQCFSHDHLGRLTQAWTDTGTQTTAPQPSVRGIGGCANAAGPAVDGTGKPSVGGPSPYWHTYEYDTIGNRKKLVKKDVTGTASKDVTVTQEFGTGANKPSADLKTGSGGPHALLKSTETGPSGTSVTSFGYDPSGNTSSITSTPSTKTLTWNDQGKLDRITGTGESAGTSYLYDTAGNQLIRRDPGKTTLHLGSDQLTLDTGTGAVTNVRTYAAPGGLAVTRTTTSGASTLAYQGSDPHGTNGVQFNAGDLSQTRRPSDPFGNERGTQPGAGVWAGNKGFVGGTKETATGLTLLGAREYDPKTGRFISPDPIMDAGDPQQWNAYAYANNSPVNKSDANGLRVACDTPEECRSLQRTPTRNTEPPPTAEEQQAQDDYDAAQKTVAEGKRKRDHIVHEVVDMIGDLIGYNDARDCFTKGDVMACVNTALNAVPWGKLFKAIKVGIKAVKIYKEIDKAYDVIRAGERAAADASSAVAKARRAAGEARAAEAKAAKAAEEKAAKETAGDAASTENKATKAEADAEAAPTKCNSFPSGTRVLMADGSTKAIEDVRDGDVVMATDPQTGETAPKTVTTTITTPDDKQFTDLTLADDANPRGPPAALTSTYHHPYWSETRHQWVDAGGLQPGEHLRQPDGSTLTVTTVRTYQYAVTTHNLTVDQLHTYYVQAGTTSVLVHNCPTTRGDAGDRPAVIEVDKAQPGWNQAERLQLAEQRLSAFALFSRSSKTGKRTYVAALNTRTGDIALASSGCAYCAEGNALLALGGNPSEVIFTVAVQVRRGKDGLLTAFPKKVCTGCQGDYPESNFVPGIKGEPGGVWNHQ</sequence>
<dbReference type="InterPro" id="IPR031325">
    <property type="entry name" value="RHS_repeat"/>
</dbReference>
<feature type="region of interest" description="Disordered" evidence="1">
    <location>
        <begin position="1835"/>
        <end position="1882"/>
    </location>
</feature>
<dbReference type="InterPro" id="IPR050708">
    <property type="entry name" value="T6SS_VgrG/RHS"/>
</dbReference>
<gene>
    <name evidence="3" type="ORF">ABWK59_23950</name>
</gene>
<dbReference type="Gene3D" id="2.170.16.10">
    <property type="entry name" value="Hedgehog/Intein (Hint) domain"/>
    <property type="match status" value="1"/>
</dbReference>
<accession>A0AAU8K0X2</accession>
<keyword evidence="2" id="KW-0732">Signal</keyword>
<dbReference type="RefSeq" id="WP_354642660.1">
    <property type="nucleotide sequence ID" value="NZ_CP159872.1"/>
</dbReference>